<organism evidence="2 3">
    <name type="scientific">Littorina saxatilis</name>
    <dbReference type="NCBI Taxonomy" id="31220"/>
    <lineage>
        <taxon>Eukaryota</taxon>
        <taxon>Metazoa</taxon>
        <taxon>Spiralia</taxon>
        <taxon>Lophotrochozoa</taxon>
        <taxon>Mollusca</taxon>
        <taxon>Gastropoda</taxon>
        <taxon>Caenogastropoda</taxon>
        <taxon>Littorinimorpha</taxon>
        <taxon>Littorinoidea</taxon>
        <taxon>Littorinidae</taxon>
        <taxon>Littorina</taxon>
    </lineage>
</organism>
<dbReference type="PROSITE" id="PS50853">
    <property type="entry name" value="FN3"/>
    <property type="match status" value="1"/>
</dbReference>
<dbReference type="InterPro" id="IPR036116">
    <property type="entry name" value="FN3_sf"/>
</dbReference>
<evidence type="ECO:0000259" key="1">
    <source>
        <dbReference type="PROSITE" id="PS50853"/>
    </source>
</evidence>
<evidence type="ECO:0000313" key="2">
    <source>
        <dbReference type="EMBL" id="KAK7087588.1"/>
    </source>
</evidence>
<proteinExistence type="predicted"/>
<keyword evidence="3" id="KW-1185">Reference proteome</keyword>
<sequence>MAYIRGFKLVLLSHSTGRYFTNVVAYNGANAPSPVACSDGVVYDTSAPRLFNVSIAHARSARAIACTSAETEVTWLVSSGLTKTRLSNTSKCAEVCSQAGALASVDHFPIESWETLSEAESDELCRSLPMMTEDWWIALPSDRLRVTWASEEKESAIEDFYVGAGSSRTSTADLLTMTSTHRQHVMHNSRSGLGHGTVFYLFLRAVNKAGSRTDLALGPIVVDSTPPRVTNPLTTTMDGKGHLRVVWTQADIVDPEQPAGIDLEVTYRIGHSDGYLTSFQSMNNSGIAECQEGNSNITGCLLVSVDTLRAYDAGTGRPFFFQLHVQNAAGLITTVNSSSLRLPPRENHVIVIDILPWMATESEKAVSDVIKDVDVVLEPSSLCAAWTEFANQHDATHVQIHFGVGRDTEIDDIIPFSPVDASNGRACINASALPFYEKIYSLVRIRGQGSSSVHSSDGLIIIPRSDPQNAEEVFTGKGCSRNDLLHEEVLTIQTSAREVNVSAQLTFHNGDELFIEFQPYVANIQFPGAYIVQATLIGYQVILRNHFLSLRVPGGATSSTTVRVYSCLKDDLLWRKQHSLTASWDLSGPASRFANSLEVEVLDQTCLEKSAYEQDKLACSAAKSHFIPSSKEATFKDLALVTDHSYTTSVAMCFDECLPGAVSAEFTVITEQTVVKLDSAQIVSQAEGSLKVNITAAIEPENPGHPCYFLWSVSRTNNGSRLLSDWQLRAEVNCDNIQINDEVNFVGTPHGSLYACIQPMHPHRAVVPTCKKMARSIQVEEEQIQTQPFHIIEMSQSQLQEMNVEGYLILQHADDQLHNLYDLDLDFTVSDVVVAALLTNSVKHTVTWFLVTAPRVPDEGDCDSDSSCVDSSSSSNATVVFPSHRASLQSGEVYFVCALLSPLQSTENALSVHEVCGDGFLVDDHPPSAGTVSILNTNDGFLSDEHRVLVSWSGFQDALEARGSAYGVASLSYSVTLGSYPGGEDLASRVSVGKRTLWTFHDLHLVPGTDCYATVTARDMVGHVTSSSSKAAVFDNMPPSKGKVTLQSYTGDNSCVKSSQLHVRWEAIADPESGIVSQEVSVGVHSDGHQNDVNTVTPFSVVRGHSVKLNLSAVLVDGHSYVILMKSTNGAGLTTLTSSEPFVADNSPPVIGTVWVNTSESSETDQTNQYEYTAQWSGFADPHCGLAYYRVGLGSNPVHDDVVSLHYVGLRTSYRWKMPLESGKEYFAMVEACNHAGLCSATSSSGFLVDHTPPSSGHVTVGTNERHSPFWGHNTFLEAHWNGFFDSQSGIREFLWCVGRSPGSCDVMPMTSAQRERVGIASGVSLPSAVPLYVTVVAENYAGLRTSRTSSKFIVDVSPPSPASAPTFLSPSLGTAVTAQSDPSVVKLSWRFTDPGSSVVTHTLSINGHRHGRHGSEPLVVMVPGSHVTLPLDKGSLLSDGDVYTASVTACNAADLCTSAVSAPLLVDSSPPIVGKFDSEMTWRVRAVNDYSGNFSHLATEINIVWTDFADEESGIRGYHLTAGRSFSSDELSDGVVFVSHNNVSSTQTFPLSTRETLGAGDLLVFSLRAENNVGLISPVKRMTFEVFVNNAAGDAGTLLLQRHSCATHYCSNECTCAPSGQPCQPSGPAAQCRDLSNDPRFSSLDLAPRFGCPSCDLDFTTSATCLEGHWTLPDLDSSTSVSRFQWSLSLAGKSPGVGVFDTDSQPAWYDAGLRTSATYCLPYPNTLSLGSSYVLHVRAWLSRDSYVTQTSLPVVVDDSAPARRRGRSVIESVDPSCSGDVDFFSDRAVTSLTACWYGVFTDEESGIQNYAVWIGTVPYSDDYQREQNLQLSTSTNMDMSSMLEGTRYYVTVRATNGAGLTSTLTSDGVMKDVTSPVTGAVYASSRHAAHRVTDDNTKLSASWHGFNDLESGVTSYSVALFDVDDLTTPVVDFQETLLKRTHIFDNLALTQGHGYKVAVKATNAAGLTSLTAWSPAILVDVTPPQGITCIDFQLAAQETLTFTSTSSFQHEQYHVTLPVNVPAESHLLKVLLTATSLRPGGLATVTLDDVTMPLVFDFAFFNQSTVQHVLMSPRKGQREVSVLVYGNAGAVISAQVSTCSQNVVSDANAVTLEQVSPSTLSICTTVVDKESSLKSLKIGVGSTPGGLQVKPWTLAGQSGHLLLTDLSHVQQSGPLYAVVLAQNHAGAWSRFVSSKPVMFDTTPPVISGVNVTLTYGDSVQGGGNMSVTAVAVWTAVDDESGGVTCTCSIVGQQTSDDVTQLRNDVTPGNCQWRLTTPRHGSSVHAVISCRNQVDVTSTKSSEQAIVLMQPPNVTKASLHSVHNYGHFSPYDRPESTFRSSDSDIMFTWTGVDDPTVEKFQYRFLLNSAPVTGWSPSPLYKTATILPKSDGRTGNVTAEVRALNRKELASEVLSAEVILNDQKPSLTGVRAAASILNNTLHLDWAGVFSTDRDAIFAVYAGTLEYSGDVINHYVTRTTSYAAPCNPSLQQLYLNIQCIYSNGLFKLYEDKLSL</sequence>
<dbReference type="PANTHER" id="PTHR16897:SF2">
    <property type="entry name" value="OS03G0226600 PROTEIN"/>
    <property type="match status" value="1"/>
</dbReference>
<name>A0AAN9FVV8_9CAEN</name>
<evidence type="ECO:0000313" key="3">
    <source>
        <dbReference type="Proteomes" id="UP001374579"/>
    </source>
</evidence>
<comment type="caution">
    <text evidence="2">The sequence shown here is derived from an EMBL/GenBank/DDBJ whole genome shotgun (WGS) entry which is preliminary data.</text>
</comment>
<gene>
    <name evidence="2" type="ORF">V1264_021620</name>
</gene>
<dbReference type="Proteomes" id="UP001374579">
    <property type="component" value="Unassembled WGS sequence"/>
</dbReference>
<dbReference type="InterPro" id="IPR003961">
    <property type="entry name" value="FN3_dom"/>
</dbReference>
<protein>
    <recommendedName>
        <fullName evidence="1">Fibronectin type-III domain-containing protein</fullName>
    </recommendedName>
</protein>
<dbReference type="PANTHER" id="PTHR16897">
    <property type="entry name" value="OS10G0105400 PROTEIN"/>
    <property type="match status" value="1"/>
</dbReference>
<accession>A0AAN9FVV8</accession>
<feature type="domain" description="Fibronectin type-III" evidence="1">
    <location>
        <begin position="1778"/>
        <end position="1878"/>
    </location>
</feature>
<dbReference type="EMBL" id="JBAMIC010004070">
    <property type="protein sequence ID" value="KAK7087588.1"/>
    <property type="molecule type" value="Genomic_DNA"/>
</dbReference>
<reference evidence="2 3" key="1">
    <citation type="submission" date="2024-02" db="EMBL/GenBank/DDBJ databases">
        <title>Chromosome-scale genome assembly of the rough periwinkle Littorina saxatilis.</title>
        <authorList>
            <person name="De Jode A."/>
            <person name="Faria R."/>
            <person name="Formenti G."/>
            <person name="Sims Y."/>
            <person name="Smith T.P."/>
            <person name="Tracey A."/>
            <person name="Wood J.M.D."/>
            <person name="Zagrodzka Z.B."/>
            <person name="Johannesson K."/>
            <person name="Butlin R.K."/>
            <person name="Leder E.H."/>
        </authorList>
    </citation>
    <scope>NUCLEOTIDE SEQUENCE [LARGE SCALE GENOMIC DNA]</scope>
    <source>
        <strain evidence="2">Snail1</strain>
        <tissue evidence="2">Muscle</tissue>
    </source>
</reference>
<dbReference type="SUPFAM" id="SSF49265">
    <property type="entry name" value="Fibronectin type III"/>
    <property type="match status" value="1"/>
</dbReference>